<dbReference type="OrthoDB" id="5424793at2759"/>
<dbReference type="Pfam" id="PF04082">
    <property type="entry name" value="Fungal_trans"/>
    <property type="match status" value="1"/>
</dbReference>
<reference evidence="8 9" key="1">
    <citation type="journal article" date="2012" name="PLoS Pathog.">
        <title>Diverse lifestyles and strategies of plant pathogenesis encoded in the genomes of eighteen Dothideomycetes fungi.</title>
        <authorList>
            <person name="Ohm R.A."/>
            <person name="Feau N."/>
            <person name="Henrissat B."/>
            <person name="Schoch C.L."/>
            <person name="Horwitz B.A."/>
            <person name="Barry K.W."/>
            <person name="Condon B.J."/>
            <person name="Copeland A.C."/>
            <person name="Dhillon B."/>
            <person name="Glaser F."/>
            <person name="Hesse C.N."/>
            <person name="Kosti I."/>
            <person name="LaButti K."/>
            <person name="Lindquist E.A."/>
            <person name="Lucas S."/>
            <person name="Salamov A.A."/>
            <person name="Bradshaw R.E."/>
            <person name="Ciuffetti L."/>
            <person name="Hamelin R.C."/>
            <person name="Kema G.H.J."/>
            <person name="Lawrence C."/>
            <person name="Scott J.A."/>
            <person name="Spatafora J.W."/>
            <person name="Turgeon B.G."/>
            <person name="de Wit P.J.G.M."/>
            <person name="Zhong S."/>
            <person name="Goodwin S.B."/>
            <person name="Grigoriev I.V."/>
        </authorList>
    </citation>
    <scope>NUCLEOTIDE SEQUENCE [LARGE SCALE GENOMIC DNA]</scope>
    <source>
        <strain evidence="9">28A</strain>
    </source>
</reference>
<proteinExistence type="predicted"/>
<dbReference type="RefSeq" id="XP_008027075.1">
    <property type="nucleotide sequence ID" value="XM_008028884.1"/>
</dbReference>
<accession>R0IHQ1</accession>
<feature type="compositionally biased region" description="Polar residues" evidence="6">
    <location>
        <begin position="1"/>
        <end position="10"/>
    </location>
</feature>
<dbReference type="InterPro" id="IPR051089">
    <property type="entry name" value="prtT"/>
</dbReference>
<evidence type="ECO:0000259" key="7">
    <source>
        <dbReference type="Pfam" id="PF04082"/>
    </source>
</evidence>
<dbReference type="InterPro" id="IPR007219">
    <property type="entry name" value="XnlR_reg_dom"/>
</dbReference>
<dbReference type="eggNOG" id="ENOG502SNUJ">
    <property type="taxonomic scope" value="Eukaryota"/>
</dbReference>
<dbReference type="GO" id="GO:0000981">
    <property type="term" value="F:DNA-binding transcription factor activity, RNA polymerase II-specific"/>
    <property type="evidence" value="ECO:0007669"/>
    <property type="project" value="TreeGrafter"/>
</dbReference>
<dbReference type="PANTHER" id="PTHR31845:SF10">
    <property type="entry name" value="ZN(II)2CYS6 TRANSCRIPTION FACTOR (EUROFUNG)"/>
    <property type="match status" value="1"/>
</dbReference>
<feature type="region of interest" description="Disordered" evidence="6">
    <location>
        <begin position="1"/>
        <end position="21"/>
    </location>
</feature>
<dbReference type="EMBL" id="KB908703">
    <property type="protein sequence ID" value="EOA84695.1"/>
    <property type="molecule type" value="Genomic_DNA"/>
</dbReference>
<evidence type="ECO:0000256" key="6">
    <source>
        <dbReference type="SAM" id="MobiDB-lite"/>
    </source>
</evidence>
<dbReference type="GO" id="GO:0006351">
    <property type="term" value="P:DNA-templated transcription"/>
    <property type="evidence" value="ECO:0007669"/>
    <property type="project" value="InterPro"/>
</dbReference>
<dbReference type="GO" id="GO:0005634">
    <property type="term" value="C:nucleus"/>
    <property type="evidence" value="ECO:0007669"/>
    <property type="project" value="UniProtKB-SubCell"/>
</dbReference>
<keyword evidence="5" id="KW-0539">Nucleus</keyword>
<evidence type="ECO:0000256" key="2">
    <source>
        <dbReference type="ARBA" id="ARBA00023015"/>
    </source>
</evidence>
<evidence type="ECO:0000313" key="9">
    <source>
        <dbReference type="Proteomes" id="UP000016935"/>
    </source>
</evidence>
<gene>
    <name evidence="8" type="ORF">SETTUDRAFT_41940</name>
</gene>
<keyword evidence="9" id="KW-1185">Reference proteome</keyword>
<keyword evidence="2" id="KW-0805">Transcription regulation</keyword>
<feature type="region of interest" description="Disordered" evidence="6">
    <location>
        <begin position="35"/>
        <end position="59"/>
    </location>
</feature>
<dbReference type="GeneID" id="19404734"/>
<dbReference type="GO" id="GO:0000976">
    <property type="term" value="F:transcription cis-regulatory region binding"/>
    <property type="evidence" value="ECO:0007669"/>
    <property type="project" value="TreeGrafter"/>
</dbReference>
<dbReference type="PANTHER" id="PTHR31845">
    <property type="entry name" value="FINGER DOMAIN PROTEIN, PUTATIVE-RELATED"/>
    <property type="match status" value="1"/>
</dbReference>
<evidence type="ECO:0000256" key="5">
    <source>
        <dbReference type="ARBA" id="ARBA00023242"/>
    </source>
</evidence>
<name>R0IHQ1_EXST2</name>
<sequence length="584" mass="66610">MQPSRPTISQPKARAEQCAEDAEVDRQYLEDIRKIHRLDEHQGDSQAADGPYKRHRRPEESIDDDLVRDILASDEAELLMKEFRQMAVTFPFVVIPQHLSGTELHAEKPMLFLAVITVASWRNYSQQRKLDKVYRTELAHRTIISPQKTLGLVQSILVYLSWYHFIFSHKTQQIFFLHHLMVGLTLDMDLYHDYEPLNSTPLRPKPAPPPAKELRERQRTFLGCYYLASMVGAAFQKPNLLKHTHFMAEAAENLRKAREYESDEAISHLISLRKIEEHIQDALFPADTTRQSMSDGRTLMHLRSIEAQLDAWKAWSCQAASQRLLELSLSFSTMLLYGVALRPPQLDDPVSSSLLQLDSVFSALEAAKRFLEILLSFPADEYHVISFSEWMRLPSVILTIARLCIPNDEHVARGWDVQAAHEQVRLDLRLEALCHQMQTLSTYDEAKQSHTDFWRGMSYIIDLTKEWYIRKIKQQVPTQKASGLTPEETLKAGTRDISCPIPAMLAACSSHRADGQCNIPANVTLESEASVELGGDTNRNSDPFALMRSADFDLEPFFDMAGGIWGDDSYNCYSDMAFGGGTFF</sequence>
<dbReference type="Proteomes" id="UP000016935">
    <property type="component" value="Unassembled WGS sequence"/>
</dbReference>
<dbReference type="HOGENOM" id="CLU_026655_0_0_1"/>
<comment type="subcellular location">
    <subcellularLocation>
        <location evidence="1">Nucleus</location>
    </subcellularLocation>
</comment>
<dbReference type="STRING" id="671987.R0IHQ1"/>
<evidence type="ECO:0000313" key="8">
    <source>
        <dbReference type="EMBL" id="EOA84695.1"/>
    </source>
</evidence>
<protein>
    <recommendedName>
        <fullName evidence="7">Xylanolytic transcriptional activator regulatory domain-containing protein</fullName>
    </recommendedName>
</protein>
<keyword evidence="3" id="KW-0238">DNA-binding</keyword>
<reference evidence="8 9" key="2">
    <citation type="journal article" date="2013" name="PLoS Genet.">
        <title>Comparative genome structure, secondary metabolite, and effector coding capacity across Cochliobolus pathogens.</title>
        <authorList>
            <person name="Condon B.J."/>
            <person name="Leng Y."/>
            <person name="Wu D."/>
            <person name="Bushley K.E."/>
            <person name="Ohm R.A."/>
            <person name="Otillar R."/>
            <person name="Martin J."/>
            <person name="Schackwitz W."/>
            <person name="Grimwood J."/>
            <person name="MohdZainudin N."/>
            <person name="Xue C."/>
            <person name="Wang R."/>
            <person name="Manning V.A."/>
            <person name="Dhillon B."/>
            <person name="Tu Z.J."/>
            <person name="Steffenson B.J."/>
            <person name="Salamov A."/>
            <person name="Sun H."/>
            <person name="Lowry S."/>
            <person name="LaButti K."/>
            <person name="Han J."/>
            <person name="Copeland A."/>
            <person name="Lindquist E."/>
            <person name="Barry K."/>
            <person name="Schmutz J."/>
            <person name="Baker S.E."/>
            <person name="Ciuffetti L.M."/>
            <person name="Grigoriev I.V."/>
            <person name="Zhong S."/>
            <person name="Turgeon B.G."/>
        </authorList>
    </citation>
    <scope>NUCLEOTIDE SEQUENCE [LARGE SCALE GENOMIC DNA]</scope>
    <source>
        <strain evidence="9">28A</strain>
    </source>
</reference>
<keyword evidence="4" id="KW-0804">Transcription</keyword>
<organism evidence="8 9">
    <name type="scientific">Exserohilum turcicum (strain 28A)</name>
    <name type="common">Northern leaf blight fungus</name>
    <name type="synonym">Setosphaeria turcica</name>
    <dbReference type="NCBI Taxonomy" id="671987"/>
    <lineage>
        <taxon>Eukaryota</taxon>
        <taxon>Fungi</taxon>
        <taxon>Dikarya</taxon>
        <taxon>Ascomycota</taxon>
        <taxon>Pezizomycotina</taxon>
        <taxon>Dothideomycetes</taxon>
        <taxon>Pleosporomycetidae</taxon>
        <taxon>Pleosporales</taxon>
        <taxon>Pleosporineae</taxon>
        <taxon>Pleosporaceae</taxon>
        <taxon>Exserohilum</taxon>
    </lineage>
</organism>
<dbReference type="CDD" id="cd12148">
    <property type="entry name" value="fungal_TF_MHR"/>
    <property type="match status" value="1"/>
</dbReference>
<evidence type="ECO:0000256" key="4">
    <source>
        <dbReference type="ARBA" id="ARBA00023163"/>
    </source>
</evidence>
<dbReference type="GO" id="GO:0008270">
    <property type="term" value="F:zinc ion binding"/>
    <property type="evidence" value="ECO:0007669"/>
    <property type="project" value="InterPro"/>
</dbReference>
<dbReference type="AlphaFoldDB" id="R0IHQ1"/>
<evidence type="ECO:0000256" key="1">
    <source>
        <dbReference type="ARBA" id="ARBA00004123"/>
    </source>
</evidence>
<evidence type="ECO:0000256" key="3">
    <source>
        <dbReference type="ARBA" id="ARBA00023125"/>
    </source>
</evidence>
<feature type="domain" description="Xylanolytic transcriptional activator regulatory" evidence="7">
    <location>
        <begin position="95"/>
        <end position="313"/>
    </location>
</feature>